<dbReference type="InterPro" id="IPR011335">
    <property type="entry name" value="Restrct_endonuc-II-like"/>
</dbReference>
<feature type="domain" description="AbiEi antitoxin N-terminal" evidence="2">
    <location>
        <begin position="13"/>
        <end position="59"/>
    </location>
</feature>
<evidence type="ECO:0000313" key="4">
    <source>
        <dbReference type="Proteomes" id="UP000320693"/>
    </source>
</evidence>
<protein>
    <recommendedName>
        <fullName evidence="5">Very-short-patch-repair endonuclease</fullName>
    </recommendedName>
</protein>
<comment type="caution">
    <text evidence="3">The sequence shown here is derived from an EMBL/GenBank/DDBJ whole genome shotgun (WGS) entry which is preliminary data.</text>
</comment>
<evidence type="ECO:0008006" key="5">
    <source>
        <dbReference type="Google" id="ProtNLM"/>
    </source>
</evidence>
<name>A0ABQ0RRZ9_9PSEU</name>
<dbReference type="Pfam" id="PF13338">
    <property type="entry name" value="AbiEi_4"/>
    <property type="match status" value="1"/>
</dbReference>
<dbReference type="InterPro" id="IPR007569">
    <property type="entry name" value="DUF559"/>
</dbReference>
<reference evidence="3 4" key="1">
    <citation type="submission" date="2019-06" db="EMBL/GenBank/DDBJ databases">
        <title>Whole genome shotgun sequence of Pseudonocardia saturnea NBRC 14499.</title>
        <authorList>
            <person name="Hosoyama A."/>
            <person name="Uohara A."/>
            <person name="Ohji S."/>
            <person name="Ichikawa N."/>
        </authorList>
    </citation>
    <scope>NUCLEOTIDE SEQUENCE [LARGE SCALE GENOMIC DNA]</scope>
    <source>
        <strain evidence="3 4">NBRC 14499</strain>
    </source>
</reference>
<dbReference type="InterPro" id="IPR025159">
    <property type="entry name" value="AbiEi_N"/>
</dbReference>
<sequence length="305" mass="32960">MVAAPVPDAPAVRLAELLTEQAGVLSRAQALGCGVGARTVARRRETGAWIELFPGVYLVSGHRLSPEARLRAVALWAGHRCTVHGPAAAFWHGLLPGLPATVAVTVPRALRRRARPGVRLRHKDLADADRVVVRQLIVTSVALTVLETAAGLEQGAAFLDRALQRHVSPAQLQAAHHRALGGHGMGRAGRLLLGAMDRADSAAERRLTALLRRAGVSGMVRGMAFGRWTVDLAFPEAHVAIEVDGWAWHVDTERFRNDRRKQNALVAAGWTVLRFTWSDIHESPGRTVAAIRDAVHRGRRSPSGP</sequence>
<accession>A0ABQ0RRZ9</accession>
<gene>
    <name evidence="3" type="ORF">PSA01_02470</name>
</gene>
<dbReference type="Proteomes" id="UP000320693">
    <property type="component" value="Unassembled WGS sequence"/>
</dbReference>
<proteinExistence type="predicted"/>
<dbReference type="SUPFAM" id="SSF52980">
    <property type="entry name" value="Restriction endonuclease-like"/>
    <property type="match status" value="1"/>
</dbReference>
<evidence type="ECO:0000259" key="1">
    <source>
        <dbReference type="Pfam" id="PF04480"/>
    </source>
</evidence>
<evidence type="ECO:0000259" key="2">
    <source>
        <dbReference type="Pfam" id="PF13338"/>
    </source>
</evidence>
<feature type="domain" description="DUF559" evidence="1">
    <location>
        <begin position="196"/>
        <end position="294"/>
    </location>
</feature>
<organism evidence="3 4">
    <name type="scientific">Pseudonocardia saturnea</name>
    <dbReference type="NCBI Taxonomy" id="33909"/>
    <lineage>
        <taxon>Bacteria</taxon>
        <taxon>Bacillati</taxon>
        <taxon>Actinomycetota</taxon>
        <taxon>Actinomycetes</taxon>
        <taxon>Pseudonocardiales</taxon>
        <taxon>Pseudonocardiaceae</taxon>
        <taxon>Pseudonocardia</taxon>
    </lineage>
</organism>
<dbReference type="Gene3D" id="3.40.960.10">
    <property type="entry name" value="VSR Endonuclease"/>
    <property type="match status" value="1"/>
</dbReference>
<dbReference type="EMBL" id="BJNH01000004">
    <property type="protein sequence ID" value="GEC23218.1"/>
    <property type="molecule type" value="Genomic_DNA"/>
</dbReference>
<dbReference type="Pfam" id="PF04480">
    <property type="entry name" value="DUF559"/>
    <property type="match status" value="1"/>
</dbReference>
<keyword evidence="4" id="KW-1185">Reference proteome</keyword>
<evidence type="ECO:0000313" key="3">
    <source>
        <dbReference type="EMBL" id="GEC23218.1"/>
    </source>
</evidence>